<evidence type="ECO:0000313" key="2">
    <source>
        <dbReference type="EMBL" id="MEP0949730.1"/>
    </source>
</evidence>
<name>A0ABV0KAZ9_9CYAN</name>
<dbReference type="RefSeq" id="WP_348251367.1">
    <property type="nucleotide sequence ID" value="NZ_JAMPKX010000014.1"/>
</dbReference>
<proteinExistence type="predicted"/>
<dbReference type="EMBL" id="JAMPKX010000014">
    <property type="protein sequence ID" value="MEP0949730.1"/>
    <property type="molecule type" value="Genomic_DNA"/>
</dbReference>
<keyword evidence="3" id="KW-1185">Reference proteome</keyword>
<sequence length="80" mass="8531">MQVHLYPQLSTAGFRQACLDSWKAQEPLALSARLDSGLNGPVVRQPRRRSVDGPGREQSLPDGGLGTAIAEAVPPRPGVE</sequence>
<accession>A0ABV0KAZ9</accession>
<gene>
    <name evidence="2" type="ORF">NC992_22825</name>
</gene>
<comment type="caution">
    <text evidence="2">The sequence shown here is derived from an EMBL/GenBank/DDBJ whole genome shotgun (WGS) entry which is preliminary data.</text>
</comment>
<evidence type="ECO:0000256" key="1">
    <source>
        <dbReference type="SAM" id="MobiDB-lite"/>
    </source>
</evidence>
<dbReference type="Proteomes" id="UP001482513">
    <property type="component" value="Unassembled WGS sequence"/>
</dbReference>
<evidence type="ECO:0000313" key="3">
    <source>
        <dbReference type="Proteomes" id="UP001482513"/>
    </source>
</evidence>
<organism evidence="2 3">
    <name type="scientific">Leptolyngbya subtilissima DQ-A4</name>
    <dbReference type="NCBI Taxonomy" id="2933933"/>
    <lineage>
        <taxon>Bacteria</taxon>
        <taxon>Bacillati</taxon>
        <taxon>Cyanobacteriota</taxon>
        <taxon>Cyanophyceae</taxon>
        <taxon>Leptolyngbyales</taxon>
        <taxon>Leptolyngbyaceae</taxon>
        <taxon>Leptolyngbya group</taxon>
        <taxon>Leptolyngbya</taxon>
    </lineage>
</organism>
<reference evidence="2 3" key="1">
    <citation type="submission" date="2022-04" db="EMBL/GenBank/DDBJ databases">
        <title>Positive selection, recombination, and allopatry shape intraspecific diversity of widespread and dominant cyanobacteria.</title>
        <authorList>
            <person name="Wei J."/>
            <person name="Shu W."/>
            <person name="Hu C."/>
        </authorList>
    </citation>
    <scope>NUCLEOTIDE SEQUENCE [LARGE SCALE GENOMIC DNA]</scope>
    <source>
        <strain evidence="2 3">DQ-A4</strain>
    </source>
</reference>
<feature type="region of interest" description="Disordered" evidence="1">
    <location>
        <begin position="36"/>
        <end position="80"/>
    </location>
</feature>
<protein>
    <submittedName>
        <fullName evidence="2">Uncharacterized protein</fullName>
    </submittedName>
</protein>